<evidence type="ECO:0008006" key="3">
    <source>
        <dbReference type="Google" id="ProtNLM"/>
    </source>
</evidence>
<dbReference type="RefSeq" id="WP_263077187.1">
    <property type="nucleotide sequence ID" value="NZ_CP089977.1"/>
</dbReference>
<protein>
    <recommendedName>
        <fullName evidence="3">8-amino-7-oxononanoate synthase</fullName>
    </recommendedName>
</protein>
<keyword evidence="2" id="KW-1185">Reference proteome</keyword>
<sequence length="79" mass="9157">MREHLLDDYAHQLTHLKQQNNHRHLYPLLHQGKYVKLGDDGALLFNLASNDYLGVTQDGLWQEEFFHHWQGGGFGSVLS</sequence>
<accession>A0ABY6F6F1</accession>
<proteinExistence type="predicted"/>
<name>A0ABY6F6F1_9GAMM</name>
<gene>
    <name evidence="1" type="ORF">LU297_04320</name>
</gene>
<dbReference type="EMBL" id="CP089977">
    <property type="protein sequence ID" value="UXZ05673.1"/>
    <property type="molecule type" value="Genomic_DNA"/>
</dbReference>
<organism evidence="1 2">
    <name type="scientific">Moraxella nasicaprae</name>
    <dbReference type="NCBI Taxonomy" id="2904122"/>
    <lineage>
        <taxon>Bacteria</taxon>
        <taxon>Pseudomonadati</taxon>
        <taxon>Pseudomonadota</taxon>
        <taxon>Gammaproteobacteria</taxon>
        <taxon>Moraxellales</taxon>
        <taxon>Moraxellaceae</taxon>
        <taxon>Moraxella</taxon>
    </lineage>
</organism>
<reference evidence="1" key="1">
    <citation type="submission" date="2021-12" db="EMBL/GenBank/DDBJ databases">
        <title>taxonomy of Moraxella sp. ZY201224.</title>
        <authorList>
            <person name="Li F."/>
        </authorList>
    </citation>
    <scope>NUCLEOTIDE SEQUENCE</scope>
    <source>
        <strain evidence="1">ZY201224</strain>
    </source>
</reference>
<evidence type="ECO:0000313" key="1">
    <source>
        <dbReference type="EMBL" id="UXZ05673.1"/>
    </source>
</evidence>
<evidence type="ECO:0000313" key="2">
    <source>
        <dbReference type="Proteomes" id="UP001063782"/>
    </source>
</evidence>
<dbReference type="Proteomes" id="UP001063782">
    <property type="component" value="Chromosome"/>
</dbReference>